<dbReference type="GO" id="GO:0000408">
    <property type="term" value="C:EKC/KEOPS complex"/>
    <property type="evidence" value="ECO:0007669"/>
    <property type="project" value="TreeGrafter"/>
</dbReference>
<evidence type="ECO:0000256" key="1">
    <source>
        <dbReference type="ARBA" id="ARBA00010630"/>
    </source>
</evidence>
<evidence type="ECO:0000256" key="3">
    <source>
        <dbReference type="ARBA" id="ARBA00022527"/>
    </source>
</evidence>
<dbReference type="OrthoDB" id="3399at2759"/>
<keyword evidence="8" id="KW-0067">ATP-binding</keyword>
<feature type="region of interest" description="Disordered" evidence="11">
    <location>
        <begin position="211"/>
        <end position="238"/>
    </location>
</feature>
<dbReference type="GO" id="GO:0008033">
    <property type="term" value="P:tRNA processing"/>
    <property type="evidence" value="ECO:0007669"/>
    <property type="project" value="UniProtKB-KW"/>
</dbReference>
<dbReference type="PANTHER" id="PTHR12209">
    <property type="entry name" value="NON-SPECIFIC SERINE/THREONINE PROTEIN KINASE"/>
    <property type="match status" value="1"/>
</dbReference>
<dbReference type="GO" id="GO:0070525">
    <property type="term" value="P:tRNA threonylcarbamoyladenosine metabolic process"/>
    <property type="evidence" value="ECO:0007669"/>
    <property type="project" value="TreeGrafter"/>
</dbReference>
<comment type="catalytic activity">
    <reaction evidence="10">
        <text>L-seryl-[protein] + ATP = O-phospho-L-seryl-[protein] + ADP + H(+)</text>
        <dbReference type="Rhea" id="RHEA:17989"/>
        <dbReference type="Rhea" id="RHEA-COMP:9863"/>
        <dbReference type="Rhea" id="RHEA-COMP:11604"/>
        <dbReference type="ChEBI" id="CHEBI:15378"/>
        <dbReference type="ChEBI" id="CHEBI:29999"/>
        <dbReference type="ChEBI" id="CHEBI:30616"/>
        <dbReference type="ChEBI" id="CHEBI:83421"/>
        <dbReference type="ChEBI" id="CHEBI:456216"/>
        <dbReference type="EC" id="2.7.11.1"/>
    </reaction>
</comment>
<evidence type="ECO:0000256" key="6">
    <source>
        <dbReference type="ARBA" id="ARBA00022741"/>
    </source>
</evidence>
<keyword evidence="6" id="KW-0547">Nucleotide-binding</keyword>
<dbReference type="EMBL" id="BEYU01000213">
    <property type="protein sequence ID" value="GBG34754.1"/>
    <property type="molecule type" value="Genomic_DNA"/>
</dbReference>
<comment type="catalytic activity">
    <reaction evidence="9">
        <text>L-threonyl-[protein] + ATP = O-phospho-L-threonyl-[protein] + ADP + H(+)</text>
        <dbReference type="Rhea" id="RHEA:46608"/>
        <dbReference type="Rhea" id="RHEA-COMP:11060"/>
        <dbReference type="Rhea" id="RHEA-COMP:11605"/>
        <dbReference type="ChEBI" id="CHEBI:15378"/>
        <dbReference type="ChEBI" id="CHEBI:30013"/>
        <dbReference type="ChEBI" id="CHEBI:30616"/>
        <dbReference type="ChEBI" id="CHEBI:61977"/>
        <dbReference type="ChEBI" id="CHEBI:456216"/>
        <dbReference type="EC" id="2.7.11.1"/>
    </reaction>
</comment>
<evidence type="ECO:0000256" key="2">
    <source>
        <dbReference type="ARBA" id="ARBA00012513"/>
    </source>
</evidence>
<dbReference type="Gene3D" id="1.10.510.10">
    <property type="entry name" value="Transferase(Phosphotransferase) domain 1"/>
    <property type="match status" value="1"/>
</dbReference>
<keyword evidence="7 13" id="KW-0418">Kinase</keyword>
<comment type="similarity">
    <text evidence="1">Belongs to the protein kinase superfamily. BUD32 family.</text>
</comment>
<evidence type="ECO:0000259" key="12">
    <source>
        <dbReference type="PROSITE" id="PS50011"/>
    </source>
</evidence>
<dbReference type="Gene3D" id="3.30.200.20">
    <property type="entry name" value="Phosphorylase Kinase, domain 1"/>
    <property type="match status" value="1"/>
</dbReference>
<feature type="compositionally biased region" description="Low complexity" evidence="11">
    <location>
        <begin position="228"/>
        <end position="238"/>
    </location>
</feature>
<proteinExistence type="inferred from homology"/>
<dbReference type="GO" id="GO:0005829">
    <property type="term" value="C:cytosol"/>
    <property type="evidence" value="ECO:0007669"/>
    <property type="project" value="TreeGrafter"/>
</dbReference>
<evidence type="ECO:0000256" key="8">
    <source>
        <dbReference type="ARBA" id="ARBA00022840"/>
    </source>
</evidence>
<protein>
    <recommendedName>
        <fullName evidence="2">non-specific serine/threonine protein kinase</fullName>
        <ecNumber evidence="2">2.7.11.1</ecNumber>
    </recommendedName>
</protein>
<dbReference type="GO" id="GO:0005634">
    <property type="term" value="C:nucleus"/>
    <property type="evidence" value="ECO:0007669"/>
    <property type="project" value="TreeGrafter"/>
</dbReference>
<dbReference type="FunFam" id="3.30.200.20:FF:000201">
    <property type="entry name" value="TP53-regulating kinase isoform X1"/>
    <property type="match status" value="1"/>
</dbReference>
<dbReference type="PROSITE" id="PS50011">
    <property type="entry name" value="PROTEIN_KINASE_DOM"/>
    <property type="match status" value="1"/>
</dbReference>
<feature type="domain" description="Protein kinase" evidence="12">
    <location>
        <begin position="12"/>
        <end position="238"/>
    </location>
</feature>
<evidence type="ECO:0000313" key="13">
    <source>
        <dbReference type="EMBL" id="GBG34754.1"/>
    </source>
</evidence>
<dbReference type="InterPro" id="IPR022495">
    <property type="entry name" value="Bud32"/>
</dbReference>
<dbReference type="SMART" id="SM00220">
    <property type="entry name" value="S_TKc"/>
    <property type="match status" value="1"/>
</dbReference>
<dbReference type="EC" id="2.7.11.1" evidence="2"/>
<evidence type="ECO:0000256" key="10">
    <source>
        <dbReference type="ARBA" id="ARBA00048679"/>
    </source>
</evidence>
<dbReference type="GO" id="GO:0005524">
    <property type="term" value="F:ATP binding"/>
    <property type="evidence" value="ECO:0007669"/>
    <property type="project" value="UniProtKB-KW"/>
</dbReference>
<evidence type="ECO:0000256" key="11">
    <source>
        <dbReference type="SAM" id="MobiDB-lite"/>
    </source>
</evidence>
<reference evidence="13 14" key="1">
    <citation type="submission" date="2017-12" db="EMBL/GenBank/DDBJ databases">
        <title>Sequencing, de novo assembly and annotation of complete genome of a new Thraustochytrid species, strain FCC1311.</title>
        <authorList>
            <person name="Sedici K."/>
            <person name="Godart F."/>
            <person name="Aiese Cigliano R."/>
            <person name="Sanseverino W."/>
            <person name="Barakat M."/>
            <person name="Ortet P."/>
            <person name="Marechal E."/>
            <person name="Cagnac O."/>
            <person name="Amato A."/>
        </authorList>
    </citation>
    <scope>NUCLEOTIDE SEQUENCE [LARGE SCALE GENOMIC DNA]</scope>
</reference>
<keyword evidence="4" id="KW-0808">Transferase</keyword>
<dbReference type="Proteomes" id="UP000241890">
    <property type="component" value="Unassembled WGS sequence"/>
</dbReference>
<evidence type="ECO:0000256" key="4">
    <source>
        <dbReference type="ARBA" id="ARBA00022679"/>
    </source>
</evidence>
<gene>
    <name evidence="13" type="ORF">FCC1311_109762</name>
</gene>
<dbReference type="InParanoid" id="A0A2R5H2X4"/>
<evidence type="ECO:0000256" key="5">
    <source>
        <dbReference type="ARBA" id="ARBA00022694"/>
    </source>
</evidence>
<dbReference type="InterPro" id="IPR011009">
    <property type="entry name" value="Kinase-like_dom_sf"/>
</dbReference>
<dbReference type="Pfam" id="PF06293">
    <property type="entry name" value="Kdo"/>
    <property type="match status" value="1"/>
</dbReference>
<keyword evidence="5" id="KW-0819">tRNA processing</keyword>
<dbReference type="SUPFAM" id="SSF56112">
    <property type="entry name" value="Protein kinase-like (PK-like)"/>
    <property type="match status" value="1"/>
</dbReference>
<evidence type="ECO:0000256" key="7">
    <source>
        <dbReference type="ARBA" id="ARBA00022777"/>
    </source>
</evidence>
<sequence>MVRSLTLGGEAVELGALMAQGAEALYSCSYRGKDAVVKERIPKAYRHPELEAQLTKSRFTQEVRCAARAQEVGVDTPNVLYSDPVQGIIVMEKIDGRPLREVFDDAALKPAEAIELGQALGRAVAKLHNANIIHGDLTTSNAMLRRDGALVLLDFGLSKVDLSAEEKAVDMYVLQRAFTSTHPDTEAVFDELLAAYLAALSDADREKVAKKFPKVQQRGRKKRPPPDAVAATAAASSS</sequence>
<name>A0A2R5H2X4_9STRA</name>
<evidence type="ECO:0000256" key="9">
    <source>
        <dbReference type="ARBA" id="ARBA00047899"/>
    </source>
</evidence>
<accession>A0A2R5H2X4</accession>
<feature type="compositionally biased region" description="Basic residues" evidence="11">
    <location>
        <begin position="211"/>
        <end position="223"/>
    </location>
</feature>
<evidence type="ECO:0000313" key="14">
    <source>
        <dbReference type="Proteomes" id="UP000241890"/>
    </source>
</evidence>
<dbReference type="AlphaFoldDB" id="A0A2R5H2X4"/>
<dbReference type="InterPro" id="IPR000719">
    <property type="entry name" value="Prot_kinase_dom"/>
</dbReference>
<dbReference type="NCBIfam" id="TIGR03724">
    <property type="entry name" value="arch_bud32"/>
    <property type="match status" value="1"/>
</dbReference>
<comment type="caution">
    <text evidence="13">The sequence shown here is derived from an EMBL/GenBank/DDBJ whole genome shotgun (WGS) entry which is preliminary data.</text>
</comment>
<dbReference type="GO" id="GO:0004674">
    <property type="term" value="F:protein serine/threonine kinase activity"/>
    <property type="evidence" value="ECO:0007669"/>
    <property type="project" value="UniProtKB-KW"/>
</dbReference>
<dbReference type="PANTHER" id="PTHR12209:SF0">
    <property type="entry name" value="EKC_KEOPS COMPLEX SUBUNIT TP53RK"/>
    <property type="match status" value="1"/>
</dbReference>
<keyword evidence="14" id="KW-1185">Reference proteome</keyword>
<keyword evidence="3" id="KW-0723">Serine/threonine-protein kinase</keyword>
<organism evidence="13 14">
    <name type="scientific">Hondaea fermentalgiana</name>
    <dbReference type="NCBI Taxonomy" id="2315210"/>
    <lineage>
        <taxon>Eukaryota</taxon>
        <taxon>Sar</taxon>
        <taxon>Stramenopiles</taxon>
        <taxon>Bigyra</taxon>
        <taxon>Labyrinthulomycetes</taxon>
        <taxon>Thraustochytrida</taxon>
        <taxon>Thraustochytriidae</taxon>
        <taxon>Hondaea</taxon>
    </lineage>
</organism>
<dbReference type="FunCoup" id="A0A2R5H2X4">
    <property type="interactions" value="157"/>
</dbReference>